<evidence type="ECO:0000256" key="5">
    <source>
        <dbReference type="ARBA" id="ARBA00022729"/>
    </source>
</evidence>
<dbReference type="InterPro" id="IPR049892">
    <property type="entry name" value="AA9"/>
</dbReference>
<dbReference type="RefSeq" id="XP_062683771.1">
    <property type="nucleotide sequence ID" value="XM_062825422.1"/>
</dbReference>
<evidence type="ECO:0000256" key="9">
    <source>
        <dbReference type="ARBA" id="ARBA00023033"/>
    </source>
</evidence>
<evidence type="ECO:0000256" key="14">
    <source>
        <dbReference type="ARBA" id="ARBA00045077"/>
    </source>
</evidence>
<feature type="domain" description="Auxiliary Activity family 9 catalytic" evidence="19">
    <location>
        <begin position="19"/>
        <end position="228"/>
    </location>
</feature>
<dbReference type="InterPro" id="IPR005103">
    <property type="entry name" value="AA9_LPMO"/>
</dbReference>
<keyword evidence="10" id="KW-1015">Disulfide bond</keyword>
<accession>A0AAE0JJG9</accession>
<dbReference type="Gene3D" id="2.70.50.70">
    <property type="match status" value="1"/>
</dbReference>
<dbReference type="CDD" id="cd21175">
    <property type="entry name" value="LPMO_AA9"/>
    <property type="match status" value="1"/>
</dbReference>
<comment type="subcellular location">
    <subcellularLocation>
        <location evidence="2">Secreted</location>
    </subcellularLocation>
</comment>
<dbReference type="Proteomes" id="UP001278500">
    <property type="component" value="Unassembled WGS sequence"/>
</dbReference>
<evidence type="ECO:0000256" key="7">
    <source>
        <dbReference type="ARBA" id="ARBA00023002"/>
    </source>
</evidence>
<dbReference type="GO" id="GO:0046872">
    <property type="term" value="F:metal ion binding"/>
    <property type="evidence" value="ECO:0007669"/>
    <property type="project" value="UniProtKB-KW"/>
</dbReference>
<evidence type="ECO:0000256" key="17">
    <source>
        <dbReference type="SAM" id="SignalP"/>
    </source>
</evidence>
<evidence type="ECO:0000313" key="21">
    <source>
        <dbReference type="Proteomes" id="UP001278500"/>
    </source>
</evidence>
<comment type="caution">
    <text evidence="20">The sequence shown here is derived from an EMBL/GenBank/DDBJ whole genome shotgun (WGS) entry which is preliminary data.</text>
</comment>
<feature type="domain" description="CBM1" evidence="18">
    <location>
        <begin position="344"/>
        <end position="360"/>
    </location>
</feature>
<dbReference type="EMBL" id="JAUEPP010000002">
    <property type="protein sequence ID" value="KAK3350476.1"/>
    <property type="molecule type" value="Genomic_DNA"/>
</dbReference>
<comment type="catalytic activity">
    <reaction evidence="14">
        <text>[(1-&gt;4)-beta-D-glucosyl]n+m + reduced acceptor + O2 = 4-dehydro-beta-D-glucosyl-[(1-&gt;4)-beta-D-glucosyl]n-1 + [(1-&gt;4)-beta-D-glucosyl]m + acceptor + H2O.</text>
        <dbReference type="EC" id="1.14.99.56"/>
    </reaction>
</comment>
<evidence type="ECO:0000313" key="20">
    <source>
        <dbReference type="EMBL" id="KAK3350476.1"/>
    </source>
</evidence>
<dbReference type="GO" id="GO:0005576">
    <property type="term" value="C:extracellular region"/>
    <property type="evidence" value="ECO:0007669"/>
    <property type="project" value="UniProtKB-SubCell"/>
</dbReference>
<dbReference type="SUPFAM" id="SSF57180">
    <property type="entry name" value="Cellulose-binding domain"/>
    <property type="match status" value="1"/>
</dbReference>
<keyword evidence="6" id="KW-0136">Cellulose degradation</keyword>
<dbReference type="GO" id="GO:0004497">
    <property type="term" value="F:monooxygenase activity"/>
    <property type="evidence" value="ECO:0007669"/>
    <property type="project" value="UniProtKB-KW"/>
</dbReference>
<evidence type="ECO:0000256" key="2">
    <source>
        <dbReference type="ARBA" id="ARBA00004613"/>
    </source>
</evidence>
<keyword evidence="9" id="KW-0503">Monooxygenase</keyword>
<dbReference type="Pfam" id="PF03443">
    <property type="entry name" value="AA9"/>
    <property type="match status" value="1"/>
</dbReference>
<keyword evidence="11" id="KW-0119">Carbohydrate metabolism</keyword>
<dbReference type="GeneID" id="87862576"/>
<proteinExistence type="inferred from homology"/>
<evidence type="ECO:0000256" key="4">
    <source>
        <dbReference type="ARBA" id="ARBA00022723"/>
    </source>
</evidence>
<sequence>MARKSILTALAGASLVAAHGHVSKVIVNGVEYQNYDPTSFPYNSNPPTVIGWTIDQKDNGFVSPDAFGTPDIICHKSATPAGGHATVKAGDKISLQWDQWPDSHKGPVIDYLAACDGDCETVDKTALKFFKIDGAGYDKGVWAADTLVKDGNSWLVQIPEDLKPGNYVLRHEIMALHSAGQANGAQAYPQCFNLKVEGSGSNLPSGVPGTELYKATDAGILFDIYKNDISYPVPGPALIAGAASSIQQSSMAATATASATVPGAGATGGSSPAPATTTTAAAGVTTTAAGATTTSQAQAPTTTLATSTKAATTSAPASSQAQATTTATAPASGSGSGSQAAQTKWGQCGGNGWTGPTACTYIDIISTICPRPCYRLRYYLALLHFLVPVRAICQGNLAGVAV</sequence>
<keyword evidence="8" id="KW-0186">Copper</keyword>
<dbReference type="InterPro" id="IPR000254">
    <property type="entry name" value="CBD"/>
</dbReference>
<keyword evidence="4" id="KW-0479">Metal-binding</keyword>
<dbReference type="PANTHER" id="PTHR33353:SF36">
    <property type="entry name" value="ENDO-BETA-1,4-GLUCANASE D"/>
    <property type="match status" value="1"/>
</dbReference>
<evidence type="ECO:0000256" key="10">
    <source>
        <dbReference type="ARBA" id="ARBA00023157"/>
    </source>
</evidence>
<feature type="region of interest" description="Disordered" evidence="16">
    <location>
        <begin position="290"/>
        <end position="341"/>
    </location>
</feature>
<keyword evidence="3" id="KW-0964">Secreted</keyword>
<comment type="cofactor">
    <cofactor evidence="1">
        <name>Cu(2+)</name>
        <dbReference type="ChEBI" id="CHEBI:29036"/>
    </cofactor>
</comment>
<reference evidence="20" key="1">
    <citation type="journal article" date="2023" name="Mol. Phylogenet. Evol.">
        <title>Genome-scale phylogeny and comparative genomics of the fungal order Sordariales.</title>
        <authorList>
            <person name="Hensen N."/>
            <person name="Bonometti L."/>
            <person name="Westerberg I."/>
            <person name="Brannstrom I.O."/>
            <person name="Guillou S."/>
            <person name="Cros-Aarteil S."/>
            <person name="Calhoun S."/>
            <person name="Haridas S."/>
            <person name="Kuo A."/>
            <person name="Mondo S."/>
            <person name="Pangilinan J."/>
            <person name="Riley R."/>
            <person name="LaButti K."/>
            <person name="Andreopoulos B."/>
            <person name="Lipzen A."/>
            <person name="Chen C."/>
            <person name="Yan M."/>
            <person name="Daum C."/>
            <person name="Ng V."/>
            <person name="Clum A."/>
            <person name="Steindorff A."/>
            <person name="Ohm R.A."/>
            <person name="Martin F."/>
            <person name="Silar P."/>
            <person name="Natvig D.O."/>
            <person name="Lalanne C."/>
            <person name="Gautier V."/>
            <person name="Ament-Velasquez S.L."/>
            <person name="Kruys A."/>
            <person name="Hutchinson M.I."/>
            <person name="Powell A.J."/>
            <person name="Barry K."/>
            <person name="Miller A.N."/>
            <person name="Grigoriev I.V."/>
            <person name="Debuchy R."/>
            <person name="Gladieux P."/>
            <person name="Hiltunen Thoren M."/>
            <person name="Johannesson H."/>
        </authorList>
    </citation>
    <scope>NUCLEOTIDE SEQUENCE</scope>
    <source>
        <strain evidence="20">CBS 560.94</strain>
    </source>
</reference>
<evidence type="ECO:0000256" key="6">
    <source>
        <dbReference type="ARBA" id="ARBA00023001"/>
    </source>
</evidence>
<feature type="chain" id="PRO_5042262919" description="lytic cellulose monooxygenase (C4-dehydrogenating)" evidence="17">
    <location>
        <begin position="19"/>
        <end position="402"/>
    </location>
</feature>
<name>A0AAE0JJG9_9PEZI</name>
<evidence type="ECO:0000256" key="15">
    <source>
        <dbReference type="ARBA" id="ARBA00047174"/>
    </source>
</evidence>
<keyword evidence="21" id="KW-1185">Reference proteome</keyword>
<evidence type="ECO:0000256" key="13">
    <source>
        <dbReference type="ARBA" id="ARBA00044502"/>
    </source>
</evidence>
<organism evidence="20 21">
    <name type="scientific">Neurospora tetraspora</name>
    <dbReference type="NCBI Taxonomy" id="94610"/>
    <lineage>
        <taxon>Eukaryota</taxon>
        <taxon>Fungi</taxon>
        <taxon>Dikarya</taxon>
        <taxon>Ascomycota</taxon>
        <taxon>Pezizomycotina</taxon>
        <taxon>Sordariomycetes</taxon>
        <taxon>Sordariomycetidae</taxon>
        <taxon>Sordariales</taxon>
        <taxon>Sordariaceae</taxon>
        <taxon>Neurospora</taxon>
    </lineage>
</organism>
<evidence type="ECO:0000256" key="12">
    <source>
        <dbReference type="ARBA" id="ARBA00023326"/>
    </source>
</evidence>
<evidence type="ECO:0000256" key="8">
    <source>
        <dbReference type="ARBA" id="ARBA00023008"/>
    </source>
</evidence>
<evidence type="ECO:0000256" key="16">
    <source>
        <dbReference type="SAM" id="MobiDB-lite"/>
    </source>
</evidence>
<dbReference type="GO" id="GO:0030248">
    <property type="term" value="F:cellulose binding"/>
    <property type="evidence" value="ECO:0007669"/>
    <property type="project" value="InterPro"/>
</dbReference>
<reference evidence="20" key="2">
    <citation type="submission" date="2023-06" db="EMBL/GenBank/DDBJ databases">
        <authorList>
            <consortium name="Lawrence Berkeley National Laboratory"/>
            <person name="Haridas S."/>
            <person name="Hensen N."/>
            <person name="Bonometti L."/>
            <person name="Westerberg I."/>
            <person name="Brannstrom I.O."/>
            <person name="Guillou S."/>
            <person name="Cros-Aarteil S."/>
            <person name="Calhoun S."/>
            <person name="Kuo A."/>
            <person name="Mondo S."/>
            <person name="Pangilinan J."/>
            <person name="Riley R."/>
            <person name="Labutti K."/>
            <person name="Andreopoulos B."/>
            <person name="Lipzen A."/>
            <person name="Chen C."/>
            <person name="Yanf M."/>
            <person name="Daum C."/>
            <person name="Ng V."/>
            <person name="Clum A."/>
            <person name="Steindorff A."/>
            <person name="Ohm R."/>
            <person name="Martin F."/>
            <person name="Silar P."/>
            <person name="Natvig D."/>
            <person name="Lalanne C."/>
            <person name="Gautier V."/>
            <person name="Ament-Velasquez S.L."/>
            <person name="Kruys A."/>
            <person name="Hutchinson M.I."/>
            <person name="Powell A.J."/>
            <person name="Barry K."/>
            <person name="Miller A.N."/>
            <person name="Grigoriev I.V."/>
            <person name="Debuchy R."/>
            <person name="Gladieux P."/>
            <person name="Thoren M.H."/>
            <person name="Johannesson H."/>
        </authorList>
    </citation>
    <scope>NUCLEOTIDE SEQUENCE</scope>
    <source>
        <strain evidence="20">CBS 560.94</strain>
    </source>
</reference>
<keyword evidence="5 17" id="KW-0732">Signal</keyword>
<feature type="signal peptide" evidence="17">
    <location>
        <begin position="1"/>
        <end position="18"/>
    </location>
</feature>
<dbReference type="GO" id="GO:0030245">
    <property type="term" value="P:cellulose catabolic process"/>
    <property type="evidence" value="ECO:0007669"/>
    <property type="project" value="UniProtKB-KW"/>
</dbReference>
<gene>
    <name evidence="20" type="ORF">B0H65DRAFT_439514</name>
</gene>
<dbReference type="Pfam" id="PF00734">
    <property type="entry name" value="CBM_1"/>
    <property type="match status" value="1"/>
</dbReference>
<dbReference type="InterPro" id="IPR035971">
    <property type="entry name" value="CBD_sf"/>
</dbReference>
<dbReference type="AlphaFoldDB" id="A0AAE0JJG9"/>
<dbReference type="PANTHER" id="PTHR33353">
    <property type="entry name" value="PUTATIVE (AFU_ORTHOLOGUE AFUA_1G12560)-RELATED"/>
    <property type="match status" value="1"/>
</dbReference>
<evidence type="ECO:0000259" key="18">
    <source>
        <dbReference type="Pfam" id="PF00734"/>
    </source>
</evidence>
<keyword evidence="7" id="KW-0560">Oxidoreductase</keyword>
<evidence type="ECO:0000259" key="19">
    <source>
        <dbReference type="Pfam" id="PF03443"/>
    </source>
</evidence>
<protein>
    <recommendedName>
        <fullName evidence="15">lytic cellulose monooxygenase (C4-dehydrogenating)</fullName>
        <ecNumber evidence="15">1.14.99.56</ecNumber>
    </recommendedName>
</protein>
<evidence type="ECO:0000256" key="11">
    <source>
        <dbReference type="ARBA" id="ARBA00023277"/>
    </source>
</evidence>
<comment type="similarity">
    <text evidence="13">Belongs to the polysaccharide monooxygenase AA9 family.</text>
</comment>
<evidence type="ECO:0000256" key="1">
    <source>
        <dbReference type="ARBA" id="ARBA00001973"/>
    </source>
</evidence>
<dbReference type="EC" id="1.14.99.56" evidence="15"/>
<evidence type="ECO:0000256" key="3">
    <source>
        <dbReference type="ARBA" id="ARBA00022525"/>
    </source>
</evidence>
<keyword evidence="12" id="KW-0624">Polysaccharide degradation</keyword>